<dbReference type="STRING" id="1344416.A0A139AFS0"/>
<dbReference type="Pfam" id="PF00271">
    <property type="entry name" value="Helicase_C"/>
    <property type="match status" value="1"/>
</dbReference>
<dbReference type="InterPro" id="IPR000330">
    <property type="entry name" value="SNF2_N"/>
</dbReference>
<evidence type="ECO:0000259" key="6">
    <source>
        <dbReference type="PROSITE" id="PS51194"/>
    </source>
</evidence>
<dbReference type="GO" id="GO:0005524">
    <property type="term" value="F:ATP binding"/>
    <property type="evidence" value="ECO:0007669"/>
    <property type="project" value="InterPro"/>
</dbReference>
<organism evidence="8 9">
    <name type="scientific">Gonapodya prolifera (strain JEL478)</name>
    <name type="common">Monoblepharis prolifera</name>
    <dbReference type="NCBI Taxonomy" id="1344416"/>
    <lineage>
        <taxon>Eukaryota</taxon>
        <taxon>Fungi</taxon>
        <taxon>Fungi incertae sedis</taxon>
        <taxon>Chytridiomycota</taxon>
        <taxon>Chytridiomycota incertae sedis</taxon>
        <taxon>Monoblepharidomycetes</taxon>
        <taxon>Monoblepharidales</taxon>
        <taxon>Gonapodyaceae</taxon>
        <taxon>Gonapodya</taxon>
    </lineage>
</organism>
<feature type="domain" description="Helicase ATP-binding" evidence="5">
    <location>
        <begin position="243"/>
        <end position="388"/>
    </location>
</feature>
<dbReference type="OrthoDB" id="5857104at2759"/>
<feature type="compositionally biased region" description="Acidic residues" evidence="4">
    <location>
        <begin position="807"/>
        <end position="817"/>
    </location>
</feature>
<dbReference type="InterPro" id="IPR027417">
    <property type="entry name" value="P-loop_NTPase"/>
</dbReference>
<name>A0A139AFS0_GONPJ</name>
<dbReference type="SUPFAM" id="SSF52540">
    <property type="entry name" value="P-loop containing nucleoside triphosphate hydrolases"/>
    <property type="match status" value="2"/>
</dbReference>
<gene>
    <name evidence="8" type="ORF">M427DRAFT_44280</name>
</gene>
<dbReference type="InterPro" id="IPR038718">
    <property type="entry name" value="SNF2-like_sf"/>
</dbReference>
<accession>A0A139AFS0</accession>
<evidence type="ECO:0000259" key="7">
    <source>
        <dbReference type="PROSITE" id="PS51204"/>
    </source>
</evidence>
<evidence type="ECO:0008006" key="10">
    <source>
        <dbReference type="Google" id="ProtNLM"/>
    </source>
</evidence>
<dbReference type="Pfam" id="PF07529">
    <property type="entry name" value="HSA"/>
    <property type="match status" value="1"/>
</dbReference>
<feature type="domain" description="HSA" evidence="7">
    <location>
        <begin position="120"/>
        <end position="192"/>
    </location>
</feature>
<dbReference type="GO" id="GO:0006338">
    <property type="term" value="P:chromatin remodeling"/>
    <property type="evidence" value="ECO:0007669"/>
    <property type="project" value="UniProtKB-ARBA"/>
</dbReference>
<feature type="region of interest" description="Disordered" evidence="4">
    <location>
        <begin position="733"/>
        <end position="835"/>
    </location>
</feature>
<evidence type="ECO:0000256" key="2">
    <source>
        <dbReference type="ARBA" id="ARBA00022801"/>
    </source>
</evidence>
<dbReference type="Gene3D" id="1.20.5.170">
    <property type="match status" value="1"/>
</dbReference>
<dbReference type="GO" id="GO:0016787">
    <property type="term" value="F:hydrolase activity"/>
    <property type="evidence" value="ECO:0007669"/>
    <property type="project" value="UniProtKB-KW"/>
</dbReference>
<dbReference type="InterPro" id="IPR014012">
    <property type="entry name" value="HSA_dom"/>
</dbReference>
<proteinExistence type="predicted"/>
<evidence type="ECO:0000313" key="8">
    <source>
        <dbReference type="EMBL" id="KXS15661.1"/>
    </source>
</evidence>
<feature type="compositionally biased region" description="Acidic residues" evidence="4">
    <location>
        <begin position="711"/>
        <end position="722"/>
    </location>
</feature>
<dbReference type="InterPro" id="IPR001650">
    <property type="entry name" value="Helicase_C-like"/>
</dbReference>
<keyword evidence="1" id="KW-0547">Nucleotide-binding</keyword>
<dbReference type="PROSITE" id="PS51204">
    <property type="entry name" value="HSA"/>
    <property type="match status" value="1"/>
</dbReference>
<dbReference type="PANTHER" id="PTHR10799">
    <property type="entry name" value="SNF2/RAD54 HELICASE FAMILY"/>
    <property type="match status" value="1"/>
</dbReference>
<dbReference type="Proteomes" id="UP000070544">
    <property type="component" value="Unassembled WGS sequence"/>
</dbReference>
<protein>
    <recommendedName>
        <fullName evidence="10">P-loop containing nucleoside triphosphate hydrolase protein</fullName>
    </recommendedName>
</protein>
<feature type="region of interest" description="Disordered" evidence="4">
    <location>
        <begin position="703"/>
        <end position="722"/>
    </location>
</feature>
<evidence type="ECO:0000313" key="9">
    <source>
        <dbReference type="Proteomes" id="UP000070544"/>
    </source>
</evidence>
<dbReference type="InterPro" id="IPR049730">
    <property type="entry name" value="SNF2/RAD54-like_C"/>
</dbReference>
<dbReference type="AlphaFoldDB" id="A0A139AFS0"/>
<keyword evidence="3" id="KW-0067">ATP-binding</keyword>
<dbReference type="SMART" id="SM00490">
    <property type="entry name" value="HELICc"/>
    <property type="match status" value="1"/>
</dbReference>
<dbReference type="InterPro" id="IPR014001">
    <property type="entry name" value="Helicase_ATP-bd"/>
</dbReference>
<dbReference type="OMA" id="FAREREH"/>
<dbReference type="Gene3D" id="3.40.50.300">
    <property type="entry name" value="P-loop containing nucleotide triphosphate hydrolases"/>
    <property type="match status" value="1"/>
</dbReference>
<evidence type="ECO:0000256" key="4">
    <source>
        <dbReference type="SAM" id="MobiDB-lite"/>
    </source>
</evidence>
<dbReference type="SMART" id="SM00487">
    <property type="entry name" value="DEXDc"/>
    <property type="match status" value="1"/>
</dbReference>
<evidence type="ECO:0000259" key="5">
    <source>
        <dbReference type="PROSITE" id="PS51192"/>
    </source>
</evidence>
<sequence>MDPAVFAREREHGLYSRIQARIGELEKLPRGIRGEPLADLSVDIKNHIATPSQLKLRAVTELKAPKLLPLQREIRRAVLVAHTRSSSMLPLVSLDRAALKMPKRATIREVRSMDQLEKQQRVDRERKKKARQLEFFEGVAQQADEVKSWHKKRHVRMQRLGLAVVRLHARVERDEKLRVGRNSKERLRALQEDAQASERWRKTGKLDYYGVAHRIVESVSTQPNILSGGRLKEYQIKGLEWMDSLHNSRLNGILADEMSLGKTIQTISLISYLVERKCQPGPFLLIVSLSTLSNWASEFEKWAPTITKVVYNVAQEARKALQKEIMGGNFNVLLTTYDFITRNTDRRYLSKIKWAYMIIDGPSYEEQGGEIGADLTKHYSSRHRLILTVLLSLLNLICPKIFDSAKTFDEWFNSPFKGQAVAGLSQNNVALNEEEQLLIIKRLHKVLRPFLLRRLKNDVESQLPEKNGKSYKLSIQHSATTSLRPNQEAMACCRLRHRQGNPPKSGVNSLNNADMHLRKVCKHPFVFQEVRNAVDQAWTNKMLLYRVSGKFELLDRVFPKFFATGHKVLMFFQMTNVVDIFAEFCEYRGNKVFRLDGRTKSKSRAEMMRRFNDPDNTEFKLFILSIKVGGLGLNLQAADTVIIFDSDLNPQQDLQAQDRAHRTGQTKEVKIFRLVSLNSGLQAGKSDNKSTNKESDEFLRSLFGAGSGEDGAGEGDEDETDEGAEWRRRLLMASTFSTPHTQGRGRRSREGATLNGKELAKRQWEDSEESDEGEGNDMMNGNSLLGDKRQNNDNGSKGNRKHRFEELAYEDDEEDEMFIGGGRSKRGRPKKLKLV</sequence>
<reference evidence="8 9" key="1">
    <citation type="journal article" date="2015" name="Genome Biol. Evol.">
        <title>Phylogenomic analyses indicate that early fungi evolved digesting cell walls of algal ancestors of land plants.</title>
        <authorList>
            <person name="Chang Y."/>
            <person name="Wang S."/>
            <person name="Sekimoto S."/>
            <person name="Aerts A.L."/>
            <person name="Choi C."/>
            <person name="Clum A."/>
            <person name="LaButti K.M."/>
            <person name="Lindquist E.A."/>
            <person name="Yee Ngan C."/>
            <person name="Ohm R.A."/>
            <person name="Salamov A.A."/>
            <person name="Grigoriev I.V."/>
            <person name="Spatafora J.W."/>
            <person name="Berbee M.L."/>
        </authorList>
    </citation>
    <scope>NUCLEOTIDE SEQUENCE [LARGE SCALE GENOMIC DNA]</scope>
    <source>
        <strain evidence="8 9">JEL478</strain>
    </source>
</reference>
<dbReference type="Pfam" id="PF00176">
    <property type="entry name" value="SNF2-rel_dom"/>
    <property type="match status" value="1"/>
</dbReference>
<dbReference type="SMART" id="SM00573">
    <property type="entry name" value="HSA"/>
    <property type="match status" value="1"/>
</dbReference>
<keyword evidence="2" id="KW-0378">Hydrolase</keyword>
<feature type="compositionally biased region" description="Acidic residues" evidence="4">
    <location>
        <begin position="766"/>
        <end position="775"/>
    </location>
</feature>
<keyword evidence="9" id="KW-1185">Reference proteome</keyword>
<feature type="domain" description="Helicase C-terminal" evidence="6">
    <location>
        <begin position="553"/>
        <end position="731"/>
    </location>
</feature>
<dbReference type="EMBL" id="KQ965760">
    <property type="protein sequence ID" value="KXS15661.1"/>
    <property type="molecule type" value="Genomic_DNA"/>
</dbReference>
<dbReference type="PROSITE" id="PS51194">
    <property type="entry name" value="HELICASE_CTER"/>
    <property type="match status" value="1"/>
</dbReference>
<feature type="compositionally biased region" description="Basic residues" evidence="4">
    <location>
        <begin position="823"/>
        <end position="835"/>
    </location>
</feature>
<evidence type="ECO:0000256" key="1">
    <source>
        <dbReference type="ARBA" id="ARBA00022741"/>
    </source>
</evidence>
<dbReference type="CDD" id="cd18793">
    <property type="entry name" value="SF2_C_SNF"/>
    <property type="match status" value="1"/>
</dbReference>
<dbReference type="PROSITE" id="PS51192">
    <property type="entry name" value="HELICASE_ATP_BIND_1"/>
    <property type="match status" value="1"/>
</dbReference>
<dbReference type="Gene3D" id="3.40.50.10810">
    <property type="entry name" value="Tandem AAA-ATPase domain"/>
    <property type="match status" value="1"/>
</dbReference>
<evidence type="ECO:0000256" key="3">
    <source>
        <dbReference type="ARBA" id="ARBA00022840"/>
    </source>
</evidence>